<dbReference type="InterPro" id="IPR018394">
    <property type="entry name" value="DNA_photolyase_1_CS_C"/>
</dbReference>
<evidence type="ECO:0000313" key="12">
    <source>
        <dbReference type="EMBL" id="MBB4007727.1"/>
    </source>
</evidence>
<dbReference type="InterPro" id="IPR014729">
    <property type="entry name" value="Rossmann-like_a/b/a_fold"/>
</dbReference>
<dbReference type="PANTHER" id="PTHR11455:SF9">
    <property type="entry name" value="CRYPTOCHROME CIRCADIAN CLOCK 5 ISOFORM X1"/>
    <property type="match status" value="1"/>
</dbReference>
<dbReference type="EC" id="4.1.99.3" evidence="2"/>
<gene>
    <name evidence="13" type="ORF">BJF91_07945</name>
    <name evidence="12" type="ORF">GGQ71_001990</name>
</gene>
<comment type="cofactor">
    <cofactor evidence="8">
        <name>FAD</name>
        <dbReference type="ChEBI" id="CHEBI:57692"/>
    </cofactor>
    <text evidence="8">Binds 1 FAD per subunit.</text>
</comment>
<keyword evidence="4 8" id="KW-0285">Flavoprotein</keyword>
<evidence type="ECO:0000313" key="15">
    <source>
        <dbReference type="Proteomes" id="UP000544107"/>
    </source>
</evidence>
<dbReference type="Proteomes" id="UP000185598">
    <property type="component" value="Unassembled WGS sequence"/>
</dbReference>
<name>A0A1Q9A0I2_9HYPH</name>
<keyword evidence="5 8" id="KW-0274">FAD</keyword>
<evidence type="ECO:0000256" key="7">
    <source>
        <dbReference type="ARBA" id="ARBA00033999"/>
    </source>
</evidence>
<evidence type="ECO:0000256" key="5">
    <source>
        <dbReference type="ARBA" id="ARBA00022827"/>
    </source>
</evidence>
<dbReference type="RefSeq" id="WP_075616132.1">
    <property type="nucleotide sequence ID" value="NZ_JACIED010000002.1"/>
</dbReference>
<dbReference type="Pfam" id="PF00875">
    <property type="entry name" value="DNA_photolyase"/>
    <property type="match status" value="1"/>
</dbReference>
<dbReference type="Gene3D" id="1.25.40.80">
    <property type="match status" value="1"/>
</dbReference>
<evidence type="ECO:0000256" key="4">
    <source>
        <dbReference type="ARBA" id="ARBA00022630"/>
    </source>
</evidence>
<dbReference type="InterPro" id="IPR005101">
    <property type="entry name" value="Cryptochr/Photolyase_FAD-bd"/>
</dbReference>
<keyword evidence="6 10" id="KW-0157">Chromophore</keyword>
<protein>
    <recommendedName>
        <fullName evidence="3">Deoxyribodipyrimidine photo-lyase</fullName>
        <ecNumber evidence="2">4.1.99.3</ecNumber>
    </recommendedName>
</protein>
<comment type="similarity">
    <text evidence="10">Belongs to the DNA photolyase family.</text>
</comment>
<accession>A0A1Q9A0I2</accession>
<dbReference type="EMBL" id="MKIN01000024">
    <property type="protein sequence ID" value="OLP48080.1"/>
    <property type="molecule type" value="Genomic_DNA"/>
</dbReference>
<dbReference type="GO" id="GO:0003677">
    <property type="term" value="F:DNA binding"/>
    <property type="evidence" value="ECO:0007669"/>
    <property type="project" value="TreeGrafter"/>
</dbReference>
<feature type="site" description="Electron transfer via tryptophanyl radical" evidence="9">
    <location>
        <position position="312"/>
    </location>
</feature>
<dbReference type="Gene3D" id="3.40.50.620">
    <property type="entry name" value="HUPs"/>
    <property type="match status" value="1"/>
</dbReference>
<dbReference type="GO" id="GO:0000719">
    <property type="term" value="P:photoreactive repair"/>
    <property type="evidence" value="ECO:0007669"/>
    <property type="project" value="UniProtKB-ARBA"/>
</dbReference>
<comment type="catalytic activity">
    <reaction evidence="7">
        <text>cyclobutadipyrimidine (in DNA) = 2 pyrimidine residues (in DNA).</text>
        <dbReference type="EC" id="4.1.99.3"/>
    </reaction>
</comment>
<dbReference type="STRING" id="887144.BJF91_07945"/>
<dbReference type="AlphaFoldDB" id="A0A1Q9A0I2"/>
<comment type="cofactor">
    <cofactor evidence="1">
        <name>(6R)-5,10-methylene-5,6,7,8-tetrahydrofolate</name>
        <dbReference type="ChEBI" id="CHEBI:15636"/>
    </cofactor>
</comment>
<evidence type="ECO:0000256" key="3">
    <source>
        <dbReference type="ARBA" id="ARBA00014046"/>
    </source>
</evidence>
<evidence type="ECO:0000256" key="8">
    <source>
        <dbReference type="PIRSR" id="PIRSR602081-1"/>
    </source>
</evidence>
<dbReference type="PROSITE" id="PS51645">
    <property type="entry name" value="PHR_CRY_ALPHA_BETA"/>
    <property type="match status" value="1"/>
</dbReference>
<dbReference type="Proteomes" id="UP000544107">
    <property type="component" value="Unassembled WGS sequence"/>
</dbReference>
<evidence type="ECO:0000256" key="10">
    <source>
        <dbReference type="RuleBase" id="RU004182"/>
    </source>
</evidence>
<dbReference type="Pfam" id="PF03441">
    <property type="entry name" value="FAD_binding_7"/>
    <property type="match status" value="1"/>
</dbReference>
<organism evidence="13 14">
    <name type="scientific">Allorhizobium taibaishanense</name>
    <dbReference type="NCBI Taxonomy" id="887144"/>
    <lineage>
        <taxon>Bacteria</taxon>
        <taxon>Pseudomonadati</taxon>
        <taxon>Pseudomonadota</taxon>
        <taxon>Alphaproteobacteria</taxon>
        <taxon>Hyphomicrobiales</taxon>
        <taxon>Rhizobiaceae</taxon>
        <taxon>Rhizobium/Agrobacterium group</taxon>
        <taxon>Allorhizobium</taxon>
    </lineage>
</organism>
<sequence length="483" mass="54395">MPVSTPAATLLWFRKDLRLDDNHALQAALDRGNPVIPVYIRELEDAGTGPLGAAQAWWLHYSLANLSKALEKLGSRLILRQGAAEKVLRALIEETGADAVHWNRRYDPAGMAIDKEIKAALRADGLQAVSHAGFLLHEPSKVETGAGGPFRVYTPFWRALEKQGDPPPPVDAPKHWHNPTQWPKSERLADWHYLPTKPNWAVEFDSVWTPGETSAHQRLKQFIDRGIRNYKSQRDFPSLPHTSGLSPHLALGEISPARIWHATIGLGDDVGTDDYVHFRKELVWREFSYHLLYHFPNLSSRNWNARFDSFPWKTDSASLTAWQRGETGYPIVDAGMRQLWRHGVMHNRVRMITASFLIKDLMIDWREGEAWFRDTLVDADPASNAASWQWVAGSGADASPFFRIFNPITQGEKFDPEGAYVRKFVPELAKLPNKLIHRPFDAPSDVLTAAGITLGKTYPKPVVDHAKARNLALEAFKHMGGKG</sequence>
<feature type="binding site" evidence="8">
    <location>
        <position position="278"/>
    </location>
    <ligand>
        <name>FAD</name>
        <dbReference type="ChEBI" id="CHEBI:57692"/>
    </ligand>
</feature>
<dbReference type="Gene3D" id="1.10.579.10">
    <property type="entry name" value="DNA Cyclobutane Dipyrimidine Photolyase, subunit A, domain 3"/>
    <property type="match status" value="1"/>
</dbReference>
<dbReference type="PRINTS" id="PR00147">
    <property type="entry name" value="DNAPHOTLYASE"/>
</dbReference>
<evidence type="ECO:0000256" key="2">
    <source>
        <dbReference type="ARBA" id="ARBA00013149"/>
    </source>
</evidence>
<dbReference type="GO" id="GO:0071949">
    <property type="term" value="F:FAD binding"/>
    <property type="evidence" value="ECO:0007669"/>
    <property type="project" value="TreeGrafter"/>
</dbReference>
<evidence type="ECO:0000256" key="9">
    <source>
        <dbReference type="PIRSR" id="PIRSR602081-2"/>
    </source>
</evidence>
<proteinExistence type="inferred from homology"/>
<keyword evidence="13" id="KW-0456">Lyase</keyword>
<feature type="site" description="Electron transfer via tryptophanyl radical" evidence="9">
    <location>
        <position position="388"/>
    </location>
</feature>
<evidence type="ECO:0000259" key="11">
    <source>
        <dbReference type="PROSITE" id="PS51645"/>
    </source>
</evidence>
<comment type="caution">
    <text evidence="13">The sequence shown here is derived from an EMBL/GenBank/DDBJ whole genome shotgun (WGS) entry which is preliminary data.</text>
</comment>
<dbReference type="InterPro" id="IPR006050">
    <property type="entry name" value="DNA_photolyase_N"/>
</dbReference>
<reference evidence="13 14" key="1">
    <citation type="submission" date="2016-09" db="EMBL/GenBank/DDBJ databases">
        <title>Rhizobium oryziradicis sp. nov., isolated from the root of rice.</title>
        <authorList>
            <person name="Zhao J."/>
            <person name="Zhang X."/>
        </authorList>
    </citation>
    <scope>NUCLEOTIDE SEQUENCE [LARGE SCALE GENOMIC DNA]</scope>
    <source>
        <strain evidence="13 14">14971</strain>
    </source>
</reference>
<dbReference type="GO" id="GO:0003904">
    <property type="term" value="F:deoxyribodipyrimidine photo-lyase activity"/>
    <property type="evidence" value="ECO:0007669"/>
    <property type="project" value="UniProtKB-EC"/>
</dbReference>
<dbReference type="OrthoDB" id="9772484at2"/>
<dbReference type="FunFam" id="1.10.579.10:FF:000003">
    <property type="entry name" value="Deoxyribodipyrimidine photo-lyase"/>
    <property type="match status" value="1"/>
</dbReference>
<dbReference type="SUPFAM" id="SSF48173">
    <property type="entry name" value="Cryptochrome/photolyase FAD-binding domain"/>
    <property type="match status" value="1"/>
</dbReference>
<keyword evidence="14" id="KW-1185">Reference proteome</keyword>
<reference evidence="12 15" key="2">
    <citation type="submission" date="2020-08" db="EMBL/GenBank/DDBJ databases">
        <title>Genomic Encyclopedia of Type Strains, Phase IV (KMG-IV): sequencing the most valuable type-strain genomes for metagenomic binning, comparative biology and taxonomic classification.</title>
        <authorList>
            <person name="Goeker M."/>
        </authorList>
    </citation>
    <scope>NUCLEOTIDE SEQUENCE [LARGE SCALE GENOMIC DNA]</scope>
    <source>
        <strain evidence="12 15">DSM 100021</strain>
    </source>
</reference>
<dbReference type="InterPro" id="IPR002081">
    <property type="entry name" value="Cryptochrome/DNA_photolyase_1"/>
</dbReference>
<feature type="site" description="Electron transfer via tryptophanyl radical" evidence="9">
    <location>
        <position position="365"/>
    </location>
</feature>
<feature type="binding site" evidence="8">
    <location>
        <begin position="242"/>
        <end position="246"/>
    </location>
    <ligand>
        <name>FAD</name>
        <dbReference type="ChEBI" id="CHEBI:57692"/>
    </ligand>
</feature>
<dbReference type="InterPro" id="IPR036155">
    <property type="entry name" value="Crypto/Photolyase_N_sf"/>
</dbReference>
<feature type="domain" description="Photolyase/cryptochrome alpha/beta" evidence="11">
    <location>
        <begin position="7"/>
        <end position="136"/>
    </location>
</feature>
<dbReference type="InterPro" id="IPR036134">
    <property type="entry name" value="Crypto/Photolyase_FAD-like_sf"/>
</dbReference>
<feature type="binding site" evidence="8">
    <location>
        <position position="230"/>
    </location>
    <ligand>
        <name>FAD</name>
        <dbReference type="ChEBI" id="CHEBI:57692"/>
    </ligand>
</feature>
<evidence type="ECO:0000313" key="14">
    <source>
        <dbReference type="Proteomes" id="UP000185598"/>
    </source>
</evidence>
<evidence type="ECO:0000313" key="13">
    <source>
        <dbReference type="EMBL" id="OLP48080.1"/>
    </source>
</evidence>
<feature type="binding site" evidence="8">
    <location>
        <begin position="378"/>
        <end position="380"/>
    </location>
    <ligand>
        <name>FAD</name>
        <dbReference type="ChEBI" id="CHEBI:57692"/>
    </ligand>
</feature>
<dbReference type="SUPFAM" id="SSF52425">
    <property type="entry name" value="Cryptochrome/photolyase, N-terminal domain"/>
    <property type="match status" value="1"/>
</dbReference>
<dbReference type="PROSITE" id="PS00691">
    <property type="entry name" value="DNA_PHOTOLYASES_1_2"/>
    <property type="match status" value="1"/>
</dbReference>
<dbReference type="GO" id="GO:0009416">
    <property type="term" value="P:response to light stimulus"/>
    <property type="evidence" value="ECO:0007669"/>
    <property type="project" value="TreeGrafter"/>
</dbReference>
<evidence type="ECO:0000256" key="6">
    <source>
        <dbReference type="ARBA" id="ARBA00022991"/>
    </source>
</evidence>
<evidence type="ECO:0000256" key="1">
    <source>
        <dbReference type="ARBA" id="ARBA00001932"/>
    </source>
</evidence>
<dbReference type="PANTHER" id="PTHR11455">
    <property type="entry name" value="CRYPTOCHROME"/>
    <property type="match status" value="1"/>
</dbReference>
<dbReference type="PROSITE" id="PS00394">
    <property type="entry name" value="DNA_PHOTOLYASES_1_1"/>
    <property type="match status" value="1"/>
</dbReference>
<dbReference type="EMBL" id="JACIED010000002">
    <property type="protein sequence ID" value="MBB4007727.1"/>
    <property type="molecule type" value="Genomic_DNA"/>
</dbReference>